<dbReference type="InterPro" id="IPR029063">
    <property type="entry name" value="SAM-dependent_MTases_sf"/>
</dbReference>
<gene>
    <name evidence="1" type="ORF">FD51_GL000811</name>
</gene>
<dbReference type="RefSeq" id="WP_010489661.1">
    <property type="nucleotide sequence ID" value="NZ_AZCT01000013.1"/>
</dbReference>
<protein>
    <recommendedName>
        <fullName evidence="3">Methyltransferase</fullName>
    </recommendedName>
</protein>
<dbReference type="AlphaFoldDB" id="A0A0R1EXR5"/>
<evidence type="ECO:0008006" key="3">
    <source>
        <dbReference type="Google" id="ProtNLM"/>
    </source>
</evidence>
<evidence type="ECO:0000313" key="1">
    <source>
        <dbReference type="EMBL" id="KRK11828.1"/>
    </source>
</evidence>
<name>A0A0R1EXR5_LACZE</name>
<dbReference type="eggNOG" id="COG2226">
    <property type="taxonomic scope" value="Bacteria"/>
</dbReference>
<dbReference type="SUPFAM" id="SSF53335">
    <property type="entry name" value="S-adenosyl-L-methionine-dependent methyltransferases"/>
    <property type="match status" value="1"/>
</dbReference>
<organism evidence="1 2">
    <name type="scientific">Lacticaseibacillus zeae DSM 20178 = KCTC 3804</name>
    <dbReference type="NCBI Taxonomy" id="1423816"/>
    <lineage>
        <taxon>Bacteria</taxon>
        <taxon>Bacillati</taxon>
        <taxon>Bacillota</taxon>
        <taxon>Bacilli</taxon>
        <taxon>Lactobacillales</taxon>
        <taxon>Lactobacillaceae</taxon>
        <taxon>Lacticaseibacillus</taxon>
    </lineage>
</organism>
<proteinExistence type="predicted"/>
<reference evidence="1 2" key="1">
    <citation type="journal article" date="2015" name="Genome Announc.">
        <title>Expanding the biotechnology potential of lactobacilli through comparative genomics of 213 strains and associated genera.</title>
        <authorList>
            <person name="Sun Z."/>
            <person name="Harris H.M."/>
            <person name="McCann A."/>
            <person name="Guo C."/>
            <person name="Argimon S."/>
            <person name="Zhang W."/>
            <person name="Yang X."/>
            <person name="Jeffery I.B."/>
            <person name="Cooney J.C."/>
            <person name="Kagawa T.F."/>
            <person name="Liu W."/>
            <person name="Song Y."/>
            <person name="Salvetti E."/>
            <person name="Wrobel A."/>
            <person name="Rasinkangas P."/>
            <person name="Parkhill J."/>
            <person name="Rea M.C."/>
            <person name="O'Sullivan O."/>
            <person name="Ritari J."/>
            <person name="Douillard F.P."/>
            <person name="Paul Ross R."/>
            <person name="Yang R."/>
            <person name="Briner A.E."/>
            <person name="Felis G.E."/>
            <person name="de Vos W.M."/>
            <person name="Barrangou R."/>
            <person name="Klaenhammer T.R."/>
            <person name="Caufield P.W."/>
            <person name="Cui Y."/>
            <person name="Zhang H."/>
            <person name="O'Toole P.W."/>
        </authorList>
    </citation>
    <scope>NUCLEOTIDE SEQUENCE [LARGE SCALE GENOMIC DNA]</scope>
    <source>
        <strain evidence="1 2">DSM 20178</strain>
    </source>
</reference>
<comment type="caution">
    <text evidence="1">The sequence shown here is derived from an EMBL/GenBank/DDBJ whole genome shotgun (WGS) entry which is preliminary data.</text>
</comment>
<dbReference type="PATRIC" id="fig|1423816.3.peg.832"/>
<accession>A0A0R1EXR5</accession>
<dbReference type="Gene3D" id="3.40.50.150">
    <property type="entry name" value="Vaccinia Virus protein VP39"/>
    <property type="match status" value="1"/>
</dbReference>
<dbReference type="Proteomes" id="UP000051984">
    <property type="component" value="Unassembled WGS sequence"/>
</dbReference>
<evidence type="ECO:0000313" key="2">
    <source>
        <dbReference type="Proteomes" id="UP000051984"/>
    </source>
</evidence>
<dbReference type="EMBL" id="AZCT01000013">
    <property type="protein sequence ID" value="KRK11828.1"/>
    <property type="molecule type" value="Genomic_DNA"/>
</dbReference>
<sequence>MKPILDMTAGSRMFWWDKHNPLAIFLDKRRETFTITYHNAGREPFDKEIQIAPDVQWDWAKKGLPFGKNQFNLVVFDPPHLLHAGKTSWLARKYGVLDEDWQNQLKRGIDEAMRVLKPYGTVMFKWNDDQIKLPEVLKAIGRKPIFGDKKAKTHWLVFMKEAEK</sequence>